<feature type="repeat" description="RCC1" evidence="1">
    <location>
        <begin position="240"/>
        <end position="320"/>
    </location>
</feature>
<dbReference type="PROSITE" id="PS00626">
    <property type="entry name" value="RCC1_2"/>
    <property type="match status" value="1"/>
</dbReference>
<dbReference type="PRINTS" id="PR00633">
    <property type="entry name" value="RCCNDNSATION"/>
</dbReference>
<evidence type="ECO:0000313" key="2">
    <source>
        <dbReference type="EMBL" id="CAD7090374.1"/>
    </source>
</evidence>
<gene>
    <name evidence="2" type="ORF">HERILL_LOCUS12860</name>
</gene>
<dbReference type="InterPro" id="IPR000408">
    <property type="entry name" value="Reg_chr_condens"/>
</dbReference>
<organism evidence="2 3">
    <name type="scientific">Hermetia illucens</name>
    <name type="common">Black soldier fly</name>
    <dbReference type="NCBI Taxonomy" id="343691"/>
    <lineage>
        <taxon>Eukaryota</taxon>
        <taxon>Metazoa</taxon>
        <taxon>Ecdysozoa</taxon>
        <taxon>Arthropoda</taxon>
        <taxon>Hexapoda</taxon>
        <taxon>Insecta</taxon>
        <taxon>Pterygota</taxon>
        <taxon>Neoptera</taxon>
        <taxon>Endopterygota</taxon>
        <taxon>Diptera</taxon>
        <taxon>Brachycera</taxon>
        <taxon>Stratiomyomorpha</taxon>
        <taxon>Stratiomyidae</taxon>
        <taxon>Hermetiinae</taxon>
        <taxon>Hermetia</taxon>
    </lineage>
</organism>
<sequence>MKIALFCGFNGFHQFGTAHAKRTEGFSELSSEWLAGDNLKYAFSWSFNVLARGRDVTLSGFLEDVPGNQKTFTLTDEIKSVGATHNYCLVLLSNGKLYRINAHNCLLEELNFTNVERPRKRSIFGEEKDQDTSDPIDLIACGRYMCVAITKNKCVYNVPSKIYEFPRHVKVKELVCGFEHALALTGNGDVYSWGNGLRGQLGHPELKVEEAPKLIDALAGVKMVAISAGGWHSAAISSFGDLYLWGSNINGQLGVRVYSNITSPDGKVFERKNPTVYALPQVIEPGPCCANQDHGGTEADSCNVSQVACGARHTFIRNECGRAYYCGWNEHNQLGQGRELKFVDEMREFTFEKTWSNCTIYCGPWCTLLVGQNCND</sequence>
<accession>A0A7R8V0S6</accession>
<dbReference type="PANTHER" id="PTHR46849:SF1">
    <property type="entry name" value="RCC1 DOMAIN-CONTAINING PROTEIN 1"/>
    <property type="match status" value="1"/>
</dbReference>
<dbReference type="Proteomes" id="UP000594454">
    <property type="component" value="Chromosome 5"/>
</dbReference>
<dbReference type="PROSITE" id="PS50012">
    <property type="entry name" value="RCC1_3"/>
    <property type="match status" value="2"/>
</dbReference>
<dbReference type="OMA" id="WASGWCI"/>
<dbReference type="AlphaFoldDB" id="A0A7R8V0S6"/>
<dbReference type="SUPFAM" id="SSF50985">
    <property type="entry name" value="RCC1/BLIP-II"/>
    <property type="match status" value="1"/>
</dbReference>
<proteinExistence type="predicted"/>
<feature type="repeat" description="RCC1" evidence="1">
    <location>
        <begin position="188"/>
        <end position="239"/>
    </location>
</feature>
<dbReference type="InterPro" id="IPR052830">
    <property type="entry name" value="RCC1_domain-containing"/>
</dbReference>
<evidence type="ECO:0000256" key="1">
    <source>
        <dbReference type="PROSITE-ProRule" id="PRU00235"/>
    </source>
</evidence>
<dbReference type="EMBL" id="LR899013">
    <property type="protein sequence ID" value="CAD7090374.1"/>
    <property type="molecule type" value="Genomic_DNA"/>
</dbReference>
<dbReference type="InterPro" id="IPR009091">
    <property type="entry name" value="RCC1/BLIP-II"/>
</dbReference>
<keyword evidence="3" id="KW-1185">Reference proteome</keyword>
<dbReference type="Gene3D" id="2.130.10.30">
    <property type="entry name" value="Regulator of chromosome condensation 1/beta-lactamase-inhibitor protein II"/>
    <property type="match status" value="2"/>
</dbReference>
<dbReference type="Pfam" id="PF00415">
    <property type="entry name" value="RCC1"/>
    <property type="match status" value="2"/>
</dbReference>
<dbReference type="InParanoid" id="A0A7R8V0S6"/>
<dbReference type="OrthoDB" id="5370059at2759"/>
<reference evidence="2 3" key="1">
    <citation type="submission" date="2020-11" db="EMBL/GenBank/DDBJ databases">
        <authorList>
            <person name="Wallbank WR R."/>
            <person name="Pardo Diaz C."/>
            <person name="Kozak K."/>
            <person name="Martin S."/>
            <person name="Jiggins C."/>
            <person name="Moest M."/>
            <person name="Warren A I."/>
            <person name="Generalovic N T."/>
            <person name="Byers J.R.P. K."/>
            <person name="Montejo-Kovacevich G."/>
            <person name="Yen C E."/>
        </authorList>
    </citation>
    <scope>NUCLEOTIDE SEQUENCE [LARGE SCALE GENOMIC DNA]</scope>
</reference>
<dbReference type="FunCoup" id="A0A7R8V0S6">
    <property type="interactions" value="223"/>
</dbReference>
<protein>
    <submittedName>
        <fullName evidence="2">Uncharacterized protein</fullName>
    </submittedName>
</protein>
<dbReference type="PANTHER" id="PTHR46849">
    <property type="entry name" value="RCC1 DOMAIN-CONTAINING PROTEIN 1"/>
    <property type="match status" value="1"/>
</dbReference>
<name>A0A7R8V0S6_HERIL</name>
<evidence type="ECO:0000313" key="3">
    <source>
        <dbReference type="Proteomes" id="UP000594454"/>
    </source>
</evidence>